<evidence type="ECO:0000259" key="9">
    <source>
        <dbReference type="Pfam" id="PF00082"/>
    </source>
</evidence>
<evidence type="ECO:0000256" key="7">
    <source>
        <dbReference type="SAM" id="MobiDB-lite"/>
    </source>
</evidence>
<dbReference type="Pfam" id="PF04151">
    <property type="entry name" value="PPC"/>
    <property type="match status" value="1"/>
</dbReference>
<dbReference type="STRING" id="490629.SAMN05216266_109169"/>
<keyword evidence="8" id="KW-0732">Signal</keyword>
<evidence type="ECO:0000259" key="10">
    <source>
        <dbReference type="Pfam" id="PF04151"/>
    </source>
</evidence>
<proteinExistence type="inferred from homology"/>
<dbReference type="Gene3D" id="3.40.50.200">
    <property type="entry name" value="Peptidase S8/S53 domain"/>
    <property type="match status" value="2"/>
</dbReference>
<keyword evidence="2 5" id="KW-0645">Protease</keyword>
<dbReference type="PROSITE" id="PS00136">
    <property type="entry name" value="SUBTILASE_ASP"/>
    <property type="match status" value="1"/>
</dbReference>
<dbReference type="Pfam" id="PF00082">
    <property type="entry name" value="Peptidase_S8"/>
    <property type="match status" value="1"/>
</dbReference>
<evidence type="ECO:0000256" key="2">
    <source>
        <dbReference type="ARBA" id="ARBA00022670"/>
    </source>
</evidence>
<dbReference type="Gene3D" id="2.60.120.380">
    <property type="match status" value="1"/>
</dbReference>
<gene>
    <name evidence="11" type="ORF">SAMN05216266_109169</name>
</gene>
<evidence type="ECO:0000256" key="3">
    <source>
        <dbReference type="ARBA" id="ARBA00022801"/>
    </source>
</evidence>
<feature type="active site" description="Charge relay system" evidence="5">
    <location>
        <position position="361"/>
    </location>
</feature>
<evidence type="ECO:0000256" key="1">
    <source>
        <dbReference type="ARBA" id="ARBA00011073"/>
    </source>
</evidence>
<dbReference type="PANTHER" id="PTHR43806:SF11">
    <property type="entry name" value="CEREVISIN-RELATED"/>
    <property type="match status" value="1"/>
</dbReference>
<dbReference type="OrthoDB" id="9813435at2"/>
<reference evidence="12" key="1">
    <citation type="submission" date="2016-10" db="EMBL/GenBank/DDBJ databases">
        <authorList>
            <person name="Varghese N."/>
            <person name="Submissions S."/>
        </authorList>
    </citation>
    <scope>NUCLEOTIDE SEQUENCE [LARGE SCALE GENOMIC DNA]</scope>
    <source>
        <strain evidence="12">CGMCC 4.3568</strain>
    </source>
</reference>
<dbReference type="PANTHER" id="PTHR43806">
    <property type="entry name" value="PEPTIDASE S8"/>
    <property type="match status" value="1"/>
</dbReference>
<feature type="region of interest" description="Disordered" evidence="7">
    <location>
        <begin position="121"/>
        <end position="158"/>
    </location>
</feature>
<evidence type="ECO:0000256" key="8">
    <source>
        <dbReference type="SAM" id="SignalP"/>
    </source>
</evidence>
<feature type="active site" description="Charge relay system" evidence="5">
    <location>
        <position position="556"/>
    </location>
</feature>
<feature type="active site" description="Charge relay system" evidence="5">
    <location>
        <position position="185"/>
    </location>
</feature>
<dbReference type="PRINTS" id="PR00723">
    <property type="entry name" value="SUBTILISIN"/>
</dbReference>
<accession>A0A1I1AHL9</accession>
<feature type="signal peptide" evidence="8">
    <location>
        <begin position="1"/>
        <end position="34"/>
    </location>
</feature>
<evidence type="ECO:0000313" key="11">
    <source>
        <dbReference type="EMBL" id="SFB37509.1"/>
    </source>
</evidence>
<keyword evidence="12" id="KW-1185">Reference proteome</keyword>
<evidence type="ECO:0000256" key="5">
    <source>
        <dbReference type="PROSITE-ProRule" id="PRU01240"/>
    </source>
</evidence>
<dbReference type="InterPro" id="IPR050131">
    <property type="entry name" value="Peptidase_S8_subtilisin-like"/>
</dbReference>
<dbReference type="InterPro" id="IPR036852">
    <property type="entry name" value="Peptidase_S8/S53_dom_sf"/>
</dbReference>
<dbReference type="InterPro" id="IPR007280">
    <property type="entry name" value="Peptidase_C_arc/bac"/>
</dbReference>
<evidence type="ECO:0000256" key="4">
    <source>
        <dbReference type="ARBA" id="ARBA00022825"/>
    </source>
</evidence>
<evidence type="ECO:0000313" key="12">
    <source>
        <dbReference type="Proteomes" id="UP000243799"/>
    </source>
</evidence>
<feature type="domain" description="Peptidase C-terminal archaeal/bacterial" evidence="10">
    <location>
        <begin position="928"/>
        <end position="996"/>
    </location>
</feature>
<protein>
    <submittedName>
        <fullName evidence="11">Pre-peptidase C-terminal domain-containing protein</fullName>
    </submittedName>
</protein>
<dbReference type="PROSITE" id="PS00137">
    <property type="entry name" value="SUBTILASE_HIS"/>
    <property type="match status" value="1"/>
</dbReference>
<dbReference type="RefSeq" id="WP_091674161.1">
    <property type="nucleotide sequence ID" value="NZ_FOKG01000009.1"/>
</dbReference>
<dbReference type="EMBL" id="FOKG01000009">
    <property type="protein sequence ID" value="SFB37509.1"/>
    <property type="molecule type" value="Genomic_DNA"/>
</dbReference>
<dbReference type="PROSITE" id="PS51892">
    <property type="entry name" value="SUBTILASE"/>
    <property type="match status" value="1"/>
</dbReference>
<keyword evidence="4 5" id="KW-0720">Serine protease</keyword>
<comment type="similarity">
    <text evidence="1 5 6">Belongs to the peptidase S8 family.</text>
</comment>
<dbReference type="PROSITE" id="PS00138">
    <property type="entry name" value="SUBTILASE_SER"/>
    <property type="match status" value="1"/>
</dbReference>
<dbReference type="InterPro" id="IPR023828">
    <property type="entry name" value="Peptidase_S8_Ser-AS"/>
</dbReference>
<dbReference type="GO" id="GO:0004252">
    <property type="term" value="F:serine-type endopeptidase activity"/>
    <property type="evidence" value="ECO:0007669"/>
    <property type="project" value="UniProtKB-UniRule"/>
</dbReference>
<dbReference type="InterPro" id="IPR015500">
    <property type="entry name" value="Peptidase_S8_subtilisin-rel"/>
</dbReference>
<feature type="chain" id="PRO_5038331542" evidence="8">
    <location>
        <begin position="35"/>
        <end position="1079"/>
    </location>
</feature>
<sequence>MTPRGWHRRGRAALGIALSAAVAGAVLTSLPVTAAADPAPADEPGISKKDEELIAKAKQGGKRTVSVLVATEPGQAARGADELTRAGAKVEYRADELGYVRAEVPVDDVKRMAALSSVDALDVDDEVPLPNPRPEGQVDPTPQPQPGADTPKNNAYMPTGEIGAAQFTDKHPKWDGRGTTVGIIDTGVDLGHPSLHTTSTGERKITDWVTYTDGRFTNGVNNDDDPTWVNMATEVAGGAFSAAGQEYNAPAGDYRFGIFDERDPRLGGEVGSDVNRDGNPAGSSGTFGVLWDPATGTVWVDANQNQDFTDDMAMTDYKVKHDVGTFGTDDESTPVRESMPFVVQTDPANNVVNIGIVSGAHGSHVGGIVAGNSMFGGEMSGAAPGAKLVSVRVCLFVAGCTSHALLEGMIYAARDAGVDVINMSIGGLPALNDGNNARAELYDRLIDTYDVQMFISAGNSGSGANTVGDPSVAGKVLSVGSYVSKASWQRNYGSDAAARDNMHGFSSRGPREDGGFKPNIIAPGSAVSTVPTWQEGGPVPGTYALPPGYAMFNGTSMASPQAAGAAALLVSAAKARGVDHKPVQLRSAMSSTARFIDGYQAYEQGNGLIDVNKAWNLLKSGVDTVDISSSVPVNTALSGFLATPGVGVGIHDREGVKAGDSFVREYTFTRNSGPEHPVTYRARWVGNDGTFSAPKTIQLRKGYATKFRVTVNPRTKGAHSAILNLDSPTTNGLDYQTLNTVIAAEDFTAANGYSLRHGGKIGRNETTSVFVRVGPNTPALKVDMTAGGNTPGAGQVRFLRFHPYGVGVDSNSSLSCYNPVVVPNGSCVGNPTTRTVSNPTPGVWEIVVEARRTSDTAFAPYTLTTSVLGASVSPNPDTIESAALNSPVAREYTLKNQFGPITGRATGTTLGSAKVATPSIADGEQQQYQVDVKAGASQLKARIGSTSDVGADLDLAVFNCTSGSCSQAGQSADGDSEEQVVINNPAAGTWIVLVQGYAVPAGTTTFSYLDVFSGEAFGTVAVDDADAVRAGGSEWTVNGTVTAKTTPTAGRVLLGNVEVRTDENVLVGSGDVIVENVTE</sequence>
<dbReference type="InterPro" id="IPR023827">
    <property type="entry name" value="Peptidase_S8_Asp-AS"/>
</dbReference>
<dbReference type="AlphaFoldDB" id="A0A1I1AHL9"/>
<dbReference type="InterPro" id="IPR022398">
    <property type="entry name" value="Peptidase_S8_His-AS"/>
</dbReference>
<dbReference type="InterPro" id="IPR000209">
    <property type="entry name" value="Peptidase_S8/S53_dom"/>
</dbReference>
<dbReference type="SUPFAM" id="SSF52743">
    <property type="entry name" value="Subtilisin-like"/>
    <property type="match status" value="1"/>
</dbReference>
<evidence type="ECO:0000256" key="6">
    <source>
        <dbReference type="RuleBase" id="RU003355"/>
    </source>
</evidence>
<name>A0A1I1AHL9_9PSEU</name>
<dbReference type="Proteomes" id="UP000243799">
    <property type="component" value="Unassembled WGS sequence"/>
</dbReference>
<organism evidence="11 12">
    <name type="scientific">Amycolatopsis marina</name>
    <dbReference type="NCBI Taxonomy" id="490629"/>
    <lineage>
        <taxon>Bacteria</taxon>
        <taxon>Bacillati</taxon>
        <taxon>Actinomycetota</taxon>
        <taxon>Actinomycetes</taxon>
        <taxon>Pseudonocardiales</taxon>
        <taxon>Pseudonocardiaceae</taxon>
        <taxon>Amycolatopsis</taxon>
    </lineage>
</organism>
<feature type="domain" description="Peptidase S8/S53" evidence="9">
    <location>
        <begin position="176"/>
        <end position="607"/>
    </location>
</feature>
<dbReference type="GO" id="GO:0006508">
    <property type="term" value="P:proteolysis"/>
    <property type="evidence" value="ECO:0007669"/>
    <property type="project" value="UniProtKB-KW"/>
</dbReference>
<keyword evidence="3 5" id="KW-0378">Hydrolase</keyword>